<name>A0A5N5JV75_9ROSI</name>
<keyword evidence="2" id="KW-1185">Reference proteome</keyword>
<evidence type="ECO:0000313" key="1">
    <source>
        <dbReference type="EMBL" id="KAB5521450.1"/>
    </source>
</evidence>
<evidence type="ECO:0000313" key="2">
    <source>
        <dbReference type="Proteomes" id="UP000326939"/>
    </source>
</evidence>
<accession>A0A5N5JV75</accession>
<reference evidence="2" key="1">
    <citation type="journal article" date="2019" name="Gigascience">
        <title>De novo genome assembly of the endangered Acer yangbiense, a plant species with extremely small populations endemic to Yunnan Province, China.</title>
        <authorList>
            <person name="Yang J."/>
            <person name="Wariss H.M."/>
            <person name="Tao L."/>
            <person name="Zhang R."/>
            <person name="Yun Q."/>
            <person name="Hollingsworth P."/>
            <person name="Dao Z."/>
            <person name="Luo G."/>
            <person name="Guo H."/>
            <person name="Ma Y."/>
            <person name="Sun W."/>
        </authorList>
    </citation>
    <scope>NUCLEOTIDE SEQUENCE [LARGE SCALE GENOMIC DNA]</scope>
    <source>
        <strain evidence="2">cv. br00</strain>
    </source>
</reference>
<protein>
    <submittedName>
        <fullName evidence="1">Uncharacterized protein</fullName>
    </submittedName>
</protein>
<sequence>MLFYRPDNLLVTVEIEAVPNVIREGDANDEPGLLLPWGHEVSVPWIPCEAHEPVIVTSEPWNPPKGHEPFVAAIKPWSPREAHYGGATASMRMELRNSCKATHSAETNN</sequence>
<gene>
    <name evidence="1" type="ORF">DKX38_025769</name>
</gene>
<dbReference type="EMBL" id="VDCV01000016">
    <property type="protein sequence ID" value="KAB5521450.1"/>
    <property type="molecule type" value="Genomic_DNA"/>
</dbReference>
<organism evidence="1 2">
    <name type="scientific">Salix brachista</name>
    <dbReference type="NCBI Taxonomy" id="2182728"/>
    <lineage>
        <taxon>Eukaryota</taxon>
        <taxon>Viridiplantae</taxon>
        <taxon>Streptophyta</taxon>
        <taxon>Embryophyta</taxon>
        <taxon>Tracheophyta</taxon>
        <taxon>Spermatophyta</taxon>
        <taxon>Magnoliopsida</taxon>
        <taxon>eudicotyledons</taxon>
        <taxon>Gunneridae</taxon>
        <taxon>Pentapetalae</taxon>
        <taxon>rosids</taxon>
        <taxon>fabids</taxon>
        <taxon>Malpighiales</taxon>
        <taxon>Salicaceae</taxon>
        <taxon>Saliceae</taxon>
        <taxon>Salix</taxon>
    </lineage>
</organism>
<proteinExistence type="predicted"/>
<dbReference type="AlphaFoldDB" id="A0A5N5JV75"/>
<dbReference type="Proteomes" id="UP000326939">
    <property type="component" value="Chromosome 16"/>
</dbReference>
<comment type="caution">
    <text evidence="1">The sequence shown here is derived from an EMBL/GenBank/DDBJ whole genome shotgun (WGS) entry which is preliminary data.</text>
</comment>